<dbReference type="SUPFAM" id="SSF47781">
    <property type="entry name" value="RuvA domain 2-like"/>
    <property type="match status" value="1"/>
</dbReference>
<evidence type="ECO:0000313" key="2">
    <source>
        <dbReference type="Proteomes" id="UP000032722"/>
    </source>
</evidence>
<organism evidence="2">
    <name type="scientific">Mycoplasmopsis gallinacea</name>
    <dbReference type="NCBI Taxonomy" id="29556"/>
    <lineage>
        <taxon>Bacteria</taxon>
        <taxon>Bacillati</taxon>
        <taxon>Mycoplasmatota</taxon>
        <taxon>Mycoplasmoidales</taxon>
        <taxon>Metamycoplasmataceae</taxon>
        <taxon>Mycoplasmopsis</taxon>
    </lineage>
</organism>
<dbReference type="HOGENOM" id="CLU_1979077_0_0_14"/>
<dbReference type="PATRIC" id="fig|29556.3.peg.427"/>
<name>A0A0D5ZJH8_9BACT</name>
<protein>
    <recommendedName>
        <fullName evidence="3">Holliday junction DNA helicase RuvA</fullName>
    </recommendedName>
</protein>
<evidence type="ECO:0000313" key="1">
    <source>
        <dbReference type="EMBL" id="AKA50038.1"/>
    </source>
</evidence>
<dbReference type="EMBL" id="CP011021">
    <property type="protein sequence ID" value="AKA50038.1"/>
    <property type="molecule type" value="Genomic_DNA"/>
</dbReference>
<dbReference type="InterPro" id="IPR010994">
    <property type="entry name" value="RuvA_2-like"/>
</dbReference>
<proteinExistence type="predicted"/>
<accession>A0A0D5ZJH8</accession>
<dbReference type="Gene3D" id="1.10.150.20">
    <property type="entry name" value="5' to 3' exonuclease, C-terminal subdomain"/>
    <property type="match status" value="1"/>
</dbReference>
<dbReference type="Proteomes" id="UP000032722">
    <property type="component" value="Chromosome"/>
</dbReference>
<evidence type="ECO:0008006" key="3">
    <source>
        <dbReference type="Google" id="ProtNLM"/>
    </source>
</evidence>
<reference evidence="1 2" key="1">
    <citation type="journal article" date="2015" name="Genome Announc.">
        <title>Complete Genome Sequence of Mycoplasma meleagridis, a Possible Emerging Pathogen in Chickens.</title>
        <authorList>
            <person name="Abolnik C."/>
        </authorList>
    </citation>
    <scope>NUCLEOTIDE SEQUENCE [LARGE SCALE GENOMIC DNA]</scope>
    <source>
        <strain evidence="1 2">B2096 8B</strain>
    </source>
</reference>
<sequence>MEIYKMVLITHKSNDYIIYEVNKNGYKAFITNAEDFEINKVKRVYFYNYKNRFNDVMYAFKTFEELEFFKKLLSIRKVGQKIAYKIMKSGWKQMLSYISNGKWEKLVEIPSISKQLALYICNNLKV</sequence>
<gene>
    <name evidence="1" type="ORF">VO56_02160</name>
</gene>
<dbReference type="AlphaFoldDB" id="A0A0D5ZJH8"/>
<dbReference type="KEGG" id="mgb:VO56_02160"/>